<evidence type="ECO:0000256" key="4">
    <source>
        <dbReference type="ARBA" id="ARBA00023040"/>
    </source>
</evidence>
<keyword evidence="7" id="KW-0807">Transducer</keyword>
<dbReference type="PANTHER" id="PTHR24240">
    <property type="entry name" value="OPSIN"/>
    <property type="match status" value="1"/>
</dbReference>
<dbReference type="Gene3D" id="1.20.1070.10">
    <property type="entry name" value="Rhodopsin 7-helix transmembrane proteins"/>
    <property type="match status" value="1"/>
</dbReference>
<feature type="domain" description="G-protein coupled receptors family 1 profile" evidence="10">
    <location>
        <begin position="1"/>
        <end position="153"/>
    </location>
</feature>
<name>A0ABQ9F918_TEGGR</name>
<feature type="transmembrane region" description="Helical" evidence="9">
    <location>
        <begin position="96"/>
        <end position="120"/>
    </location>
</feature>
<dbReference type="PROSITE" id="PS50262">
    <property type="entry name" value="G_PROTEIN_RECEP_F1_2"/>
    <property type="match status" value="1"/>
</dbReference>
<dbReference type="Pfam" id="PF00001">
    <property type="entry name" value="7tm_1"/>
    <property type="match status" value="1"/>
</dbReference>
<feature type="transmembrane region" description="Helical" evidence="9">
    <location>
        <begin position="132"/>
        <end position="155"/>
    </location>
</feature>
<dbReference type="InterPro" id="IPR050125">
    <property type="entry name" value="GPCR_opsins"/>
</dbReference>
<keyword evidence="6" id="KW-0675">Receptor</keyword>
<evidence type="ECO:0000256" key="5">
    <source>
        <dbReference type="ARBA" id="ARBA00023136"/>
    </source>
</evidence>
<keyword evidence="3 9" id="KW-1133">Transmembrane helix</keyword>
<dbReference type="InterPro" id="IPR017452">
    <property type="entry name" value="GPCR_Rhodpsn_7TM"/>
</dbReference>
<comment type="subcellular location">
    <subcellularLocation>
        <location evidence="1">Membrane</location>
        <topology evidence="1">Multi-pass membrane protein</topology>
    </subcellularLocation>
</comment>
<reference evidence="11 12" key="1">
    <citation type="submission" date="2022-12" db="EMBL/GenBank/DDBJ databases">
        <title>Chromosome-level genome of Tegillarca granosa.</title>
        <authorList>
            <person name="Kim J."/>
        </authorList>
    </citation>
    <scope>NUCLEOTIDE SEQUENCE [LARGE SCALE GENOMIC DNA]</scope>
    <source>
        <strain evidence="11">Teg-2019</strain>
        <tissue evidence="11">Adductor muscle</tissue>
    </source>
</reference>
<dbReference type="Proteomes" id="UP001217089">
    <property type="component" value="Unassembled WGS sequence"/>
</dbReference>
<dbReference type="SUPFAM" id="SSF81321">
    <property type="entry name" value="Family A G protein-coupled receptor-like"/>
    <property type="match status" value="1"/>
</dbReference>
<accession>A0ABQ9F918</accession>
<proteinExistence type="predicted"/>
<sequence length="491" mass="55111">MLHGQWAAICGALTTFILSHAIYKPGTMQCGPEYPAYTPKAMIFHIIIQVSNIFIPLGIMLFAYFRMFREIKEHMQRLDENSAMDRAQIYQQQRTVTITLFIVLACFFLCWIPYCVYANYVTFEPDKSKIKGYANAIAYCFGYMNSACNPIIYAWRSPSFREGYKEILCQEPSYVVSDAKFELMYNKVMRSQLKKKGDSKDTIHDSSVSTGPLGRFSVFLNSVKIQPNQSSRRGSAESQISARISRNSTASNISSHKLLRKVTSKTAKGSSIIRRDDSIILVKNGKVVSVREDAAFKKTSSDDVFLPSPGPKLKFLPNSNSSANSSLNVLPECDGEKTSHVNENGHISVTDTDVKGDNSYTPLLGSDLDQSYEDEDSPKVENISKDIYFNLDNSLEKNEADKAESERFMLSEETSALLGQKIPRTQSETNIATNVFNFDFPDTCTQTHAKSLDNIYSLPLVRIPSNEHLDIYIHSSNHHQKSGELEAAVNS</sequence>
<keyword evidence="4" id="KW-0297">G-protein coupled receptor</keyword>
<organism evidence="11 12">
    <name type="scientific">Tegillarca granosa</name>
    <name type="common">Malaysian cockle</name>
    <name type="synonym">Anadara granosa</name>
    <dbReference type="NCBI Taxonomy" id="220873"/>
    <lineage>
        <taxon>Eukaryota</taxon>
        <taxon>Metazoa</taxon>
        <taxon>Spiralia</taxon>
        <taxon>Lophotrochozoa</taxon>
        <taxon>Mollusca</taxon>
        <taxon>Bivalvia</taxon>
        <taxon>Autobranchia</taxon>
        <taxon>Pteriomorphia</taxon>
        <taxon>Arcoida</taxon>
        <taxon>Arcoidea</taxon>
        <taxon>Arcidae</taxon>
        <taxon>Tegillarca</taxon>
    </lineage>
</organism>
<keyword evidence="12" id="KW-1185">Reference proteome</keyword>
<evidence type="ECO:0000256" key="8">
    <source>
        <dbReference type="SAM" id="MobiDB-lite"/>
    </source>
</evidence>
<dbReference type="InterPro" id="IPR000276">
    <property type="entry name" value="GPCR_Rhodpsn"/>
</dbReference>
<keyword evidence="2 9" id="KW-0812">Transmembrane</keyword>
<evidence type="ECO:0000256" key="3">
    <source>
        <dbReference type="ARBA" id="ARBA00022989"/>
    </source>
</evidence>
<evidence type="ECO:0000259" key="10">
    <source>
        <dbReference type="PROSITE" id="PS50262"/>
    </source>
</evidence>
<dbReference type="CDD" id="cd00637">
    <property type="entry name" value="7tm_classA_rhodopsin-like"/>
    <property type="match status" value="1"/>
</dbReference>
<feature type="region of interest" description="Disordered" evidence="8">
    <location>
        <begin position="229"/>
        <end position="248"/>
    </location>
</feature>
<keyword evidence="5 9" id="KW-0472">Membrane</keyword>
<evidence type="ECO:0000256" key="2">
    <source>
        <dbReference type="ARBA" id="ARBA00022692"/>
    </source>
</evidence>
<evidence type="ECO:0000313" key="12">
    <source>
        <dbReference type="Proteomes" id="UP001217089"/>
    </source>
</evidence>
<evidence type="ECO:0000256" key="6">
    <source>
        <dbReference type="ARBA" id="ARBA00023170"/>
    </source>
</evidence>
<evidence type="ECO:0000256" key="9">
    <source>
        <dbReference type="SAM" id="Phobius"/>
    </source>
</evidence>
<protein>
    <recommendedName>
        <fullName evidence="10">G-protein coupled receptors family 1 profile domain-containing protein</fullName>
    </recommendedName>
</protein>
<comment type="caution">
    <text evidence="11">The sequence shown here is derived from an EMBL/GenBank/DDBJ whole genome shotgun (WGS) entry which is preliminary data.</text>
</comment>
<evidence type="ECO:0000313" key="11">
    <source>
        <dbReference type="EMBL" id="KAJ8313838.1"/>
    </source>
</evidence>
<feature type="transmembrane region" description="Helical" evidence="9">
    <location>
        <begin position="45"/>
        <end position="65"/>
    </location>
</feature>
<evidence type="ECO:0000256" key="1">
    <source>
        <dbReference type="ARBA" id="ARBA00004141"/>
    </source>
</evidence>
<gene>
    <name evidence="11" type="ORF">KUTeg_008399</name>
</gene>
<dbReference type="EMBL" id="JARBDR010000342">
    <property type="protein sequence ID" value="KAJ8313838.1"/>
    <property type="molecule type" value="Genomic_DNA"/>
</dbReference>
<evidence type="ECO:0000256" key="7">
    <source>
        <dbReference type="ARBA" id="ARBA00023224"/>
    </source>
</evidence>
<dbReference type="PRINTS" id="PR00237">
    <property type="entry name" value="GPCRRHODOPSN"/>
</dbReference>